<evidence type="ECO:0000313" key="3">
    <source>
        <dbReference type="Proteomes" id="UP000215002"/>
    </source>
</evidence>
<protein>
    <submittedName>
        <fullName evidence="2">NIPSNAP family containing protein</fullName>
    </submittedName>
</protein>
<dbReference type="Gene3D" id="3.30.70.100">
    <property type="match status" value="1"/>
</dbReference>
<organism evidence="2 3">
    <name type="scientific">Mucilaginibacter xinganensis</name>
    <dbReference type="NCBI Taxonomy" id="1234841"/>
    <lineage>
        <taxon>Bacteria</taxon>
        <taxon>Pseudomonadati</taxon>
        <taxon>Bacteroidota</taxon>
        <taxon>Sphingobacteriia</taxon>
        <taxon>Sphingobacteriales</taxon>
        <taxon>Sphingobacteriaceae</taxon>
        <taxon>Mucilaginibacter</taxon>
    </lineage>
</organism>
<gene>
    <name evidence="2" type="ORF">MuYL_3078</name>
</gene>
<proteinExistence type="predicted"/>
<dbReference type="Pfam" id="PF07978">
    <property type="entry name" value="NIPSNAP"/>
    <property type="match status" value="1"/>
</dbReference>
<name>A0A223NYM5_9SPHI</name>
<dbReference type="KEGG" id="muc:MuYL_3078"/>
<dbReference type="AlphaFoldDB" id="A0A223NYM5"/>
<accession>A0A223NYM5</accession>
<dbReference type="OrthoDB" id="796408at2"/>
<dbReference type="InterPro" id="IPR011008">
    <property type="entry name" value="Dimeric_a/b-barrel"/>
</dbReference>
<dbReference type="InterPro" id="IPR012577">
    <property type="entry name" value="NIPSNAP"/>
</dbReference>
<sequence length="101" mass="11517">MEQLRIYTLADKETAAHYFTVNWSKHRINLPRFGFEVKGVWIGNTPGIANQVIALISFPDNADVERMTERYLKSPEFANDTAGFDRNKITNVETKILRSAG</sequence>
<dbReference type="Proteomes" id="UP000215002">
    <property type="component" value="Chromosome"/>
</dbReference>
<reference evidence="2 3" key="1">
    <citation type="submission" date="2017-08" db="EMBL/GenBank/DDBJ databases">
        <title>Complete genome sequence of Mucilaginibacter sp. strain BJC16-A31.</title>
        <authorList>
            <consortium name="Henan University of Science and Technology"/>
            <person name="You X."/>
        </authorList>
    </citation>
    <scope>NUCLEOTIDE SEQUENCE [LARGE SCALE GENOMIC DNA]</scope>
    <source>
        <strain evidence="2 3">BJC16-A31</strain>
    </source>
</reference>
<feature type="domain" description="NIPSNAP" evidence="1">
    <location>
        <begin position="3"/>
        <end position="99"/>
    </location>
</feature>
<dbReference type="SUPFAM" id="SSF54909">
    <property type="entry name" value="Dimeric alpha+beta barrel"/>
    <property type="match status" value="1"/>
</dbReference>
<dbReference type="EMBL" id="CP022743">
    <property type="protein sequence ID" value="ASU34963.1"/>
    <property type="molecule type" value="Genomic_DNA"/>
</dbReference>
<dbReference type="RefSeq" id="WP_094571236.1">
    <property type="nucleotide sequence ID" value="NZ_CP022743.1"/>
</dbReference>
<evidence type="ECO:0000313" key="2">
    <source>
        <dbReference type="EMBL" id="ASU34963.1"/>
    </source>
</evidence>
<evidence type="ECO:0000259" key="1">
    <source>
        <dbReference type="Pfam" id="PF07978"/>
    </source>
</evidence>
<keyword evidence="3" id="KW-1185">Reference proteome</keyword>